<sequence>MENLLKQIEELREKLLDTWRLLKIENAKIKIENLRKEMNKENFWRDKNRAVEISRTMESEEKEVVKWENLKKQIIDLEQLVAEAVRENDLSISDEAVKKYEELKQKFSSLEFLVLFSGKYDSSNAIISLHAGTGGVDAQDWAQILERMFLRFAEKKGWQAELVDRNVGNEAGIKSASYRIMGNWAYGYLKSESGVHRLVRISPFDAEQMRHTSFALLEVIPELPEAEAIEIKDSDLKISTFRSSGAGGQNVNKVETAVRLLHKPSGIVVACQTQRSQHQNRETAIRILKAKLFKLEEEKKQSQEKTLRGEAQKAEWGKQIRSYVMQPYQMVKDHRTDYETSDIQSVLDGELDGFMEAYLRSQKNKKTKKQ</sequence>
<comment type="PTM">
    <text evidence="4">Methylated by PrmC. Methylation increases the termination efficiency of RF2.</text>
</comment>
<dbReference type="InterPro" id="IPR004374">
    <property type="entry name" value="PrfB"/>
</dbReference>
<dbReference type="FunFam" id="3.30.160.20:FF:000004">
    <property type="entry name" value="Peptide chain release factor 1"/>
    <property type="match status" value="1"/>
</dbReference>
<evidence type="ECO:0000313" key="7">
    <source>
        <dbReference type="EMBL" id="PIV46982.1"/>
    </source>
</evidence>
<proteinExistence type="inferred from homology"/>
<evidence type="ECO:0000256" key="3">
    <source>
        <dbReference type="ARBA" id="ARBA00022917"/>
    </source>
</evidence>
<dbReference type="InterPro" id="IPR000352">
    <property type="entry name" value="Pep_chain_release_fac_I"/>
</dbReference>
<comment type="similarity">
    <text evidence="1 4">Belongs to the prokaryotic/mitochondrial release factor family.</text>
</comment>
<dbReference type="Gene3D" id="3.30.160.20">
    <property type="match status" value="1"/>
</dbReference>
<evidence type="ECO:0000313" key="8">
    <source>
        <dbReference type="Proteomes" id="UP000229030"/>
    </source>
</evidence>
<dbReference type="PROSITE" id="PS00745">
    <property type="entry name" value="RF_PROK_I"/>
    <property type="match status" value="1"/>
</dbReference>
<evidence type="ECO:0000256" key="5">
    <source>
        <dbReference type="NCBIfam" id="TIGR00020"/>
    </source>
</evidence>
<keyword evidence="2 4" id="KW-0488">Methylation</keyword>
<dbReference type="Gene3D" id="3.30.70.1660">
    <property type="match status" value="1"/>
</dbReference>
<dbReference type="HAMAP" id="MF_00094">
    <property type="entry name" value="Rel_fac_2"/>
    <property type="match status" value="1"/>
</dbReference>
<dbReference type="InterPro" id="IPR005139">
    <property type="entry name" value="PCRF"/>
</dbReference>
<evidence type="ECO:0000259" key="6">
    <source>
        <dbReference type="PROSITE" id="PS00745"/>
    </source>
</evidence>
<evidence type="ECO:0000256" key="2">
    <source>
        <dbReference type="ARBA" id="ARBA00022481"/>
    </source>
</evidence>
<organism evidence="7 8">
    <name type="scientific">bacterium (Candidatus Gribaldobacteria) CG02_land_8_20_14_3_00_41_15</name>
    <dbReference type="NCBI Taxonomy" id="2014270"/>
    <lineage>
        <taxon>Bacteria</taxon>
        <taxon>Candidatus Gribaldobacteria</taxon>
    </lineage>
</organism>
<reference evidence="8" key="1">
    <citation type="submission" date="2017-09" db="EMBL/GenBank/DDBJ databases">
        <title>Depth-based differentiation of microbial function through sediment-hosted aquifers and enrichment of novel symbionts in the deep terrestrial subsurface.</title>
        <authorList>
            <person name="Probst A.J."/>
            <person name="Ladd B."/>
            <person name="Jarett J.K."/>
            <person name="Geller-Mcgrath D.E."/>
            <person name="Sieber C.M.K."/>
            <person name="Emerson J.B."/>
            <person name="Anantharaman K."/>
            <person name="Thomas B.C."/>
            <person name="Malmstrom R."/>
            <person name="Stieglmeier M."/>
            <person name="Klingl A."/>
            <person name="Woyke T."/>
            <person name="Ryan C.M."/>
            <person name="Banfield J.F."/>
        </authorList>
    </citation>
    <scope>NUCLEOTIDE SEQUENCE [LARGE SCALE GENOMIC DNA]</scope>
</reference>
<accession>A0A2M7DDN8</accession>
<dbReference type="GO" id="GO:0016149">
    <property type="term" value="F:translation release factor activity, codon specific"/>
    <property type="evidence" value="ECO:0007669"/>
    <property type="project" value="UniProtKB-UniRule"/>
</dbReference>
<dbReference type="InterPro" id="IPR045853">
    <property type="entry name" value="Pep_chain_release_fac_I_sf"/>
</dbReference>
<evidence type="ECO:0000256" key="1">
    <source>
        <dbReference type="ARBA" id="ARBA00010835"/>
    </source>
</evidence>
<name>A0A2M7DDN8_9BACT</name>
<keyword evidence="3 4" id="KW-0648">Protein biosynthesis</keyword>
<dbReference type="PANTHER" id="PTHR43116">
    <property type="entry name" value="PEPTIDE CHAIN RELEASE FACTOR 2"/>
    <property type="match status" value="1"/>
</dbReference>
<gene>
    <name evidence="4" type="primary">prfB</name>
    <name evidence="7" type="ORF">COS21_02305</name>
</gene>
<dbReference type="SUPFAM" id="SSF75620">
    <property type="entry name" value="Release factor"/>
    <property type="match status" value="1"/>
</dbReference>
<dbReference type="AlphaFoldDB" id="A0A2M7DDN8"/>
<dbReference type="Gene3D" id="1.20.58.410">
    <property type="entry name" value="Release factor"/>
    <property type="match status" value="1"/>
</dbReference>
<dbReference type="PANTHER" id="PTHR43116:SF3">
    <property type="entry name" value="CLASS I PEPTIDE CHAIN RELEASE FACTOR"/>
    <property type="match status" value="1"/>
</dbReference>
<feature type="domain" description="Prokaryotic-type class I peptide chain release factors" evidence="6">
    <location>
        <begin position="242"/>
        <end position="258"/>
    </location>
</feature>
<comment type="subcellular location">
    <subcellularLocation>
        <location evidence="4">Cytoplasm</location>
    </subcellularLocation>
</comment>
<dbReference type="NCBIfam" id="TIGR00020">
    <property type="entry name" value="prfB"/>
    <property type="match status" value="1"/>
</dbReference>
<dbReference type="EMBL" id="PETV01000066">
    <property type="protein sequence ID" value="PIV46982.1"/>
    <property type="molecule type" value="Genomic_DNA"/>
</dbReference>
<comment type="caution">
    <text evidence="7">The sequence shown here is derived from an EMBL/GenBank/DDBJ whole genome shotgun (WGS) entry which is preliminary data.</text>
</comment>
<dbReference type="Pfam" id="PF03462">
    <property type="entry name" value="PCRF"/>
    <property type="match status" value="1"/>
</dbReference>
<feature type="modified residue" description="N5-methylglutamine" evidence="4">
    <location>
        <position position="249"/>
    </location>
</feature>
<evidence type="ECO:0000256" key="4">
    <source>
        <dbReference type="HAMAP-Rule" id="MF_00094"/>
    </source>
</evidence>
<dbReference type="Proteomes" id="UP000229030">
    <property type="component" value="Unassembled WGS sequence"/>
</dbReference>
<comment type="function">
    <text evidence="4">Peptide chain release factor 2 directs the termination of translation in response to the peptide chain termination codons UGA and UAA.</text>
</comment>
<dbReference type="Pfam" id="PF00472">
    <property type="entry name" value="RF-1"/>
    <property type="match status" value="1"/>
</dbReference>
<keyword evidence="4" id="KW-0963">Cytoplasm</keyword>
<dbReference type="SMART" id="SM00937">
    <property type="entry name" value="PCRF"/>
    <property type="match status" value="1"/>
</dbReference>
<protein>
    <recommendedName>
        <fullName evidence="4 5">Peptide chain release factor 2</fullName>
        <shortName evidence="4">RF-2</shortName>
    </recommendedName>
</protein>
<dbReference type="GO" id="GO:0005737">
    <property type="term" value="C:cytoplasm"/>
    <property type="evidence" value="ECO:0007669"/>
    <property type="project" value="UniProtKB-SubCell"/>
</dbReference>